<feature type="modified residue" description="N6-(pyridoxal phosphate)lysine" evidence="4">
    <location>
        <position position="199"/>
    </location>
</feature>
<keyword evidence="6" id="KW-0032">Aminotransferase</keyword>
<dbReference type="Gene3D" id="3.40.640.10">
    <property type="entry name" value="Type I PLP-dependent aspartate aminotransferase-like (Major domain)"/>
    <property type="match status" value="1"/>
</dbReference>
<dbReference type="InterPro" id="IPR015421">
    <property type="entry name" value="PyrdxlP-dep_Trfase_major"/>
</dbReference>
<dbReference type="Gene3D" id="3.90.1150.10">
    <property type="entry name" value="Aspartate Aminotransferase, domain 1"/>
    <property type="match status" value="1"/>
</dbReference>
<comment type="caution">
    <text evidence="6">The sequence shown here is derived from an EMBL/GenBank/DDBJ whole genome shotgun (WGS) entry which is preliminary data.</text>
</comment>
<evidence type="ECO:0000256" key="5">
    <source>
        <dbReference type="RuleBase" id="RU004508"/>
    </source>
</evidence>
<proteinExistence type="inferred from homology"/>
<dbReference type="EMBL" id="WBMT01000018">
    <property type="protein sequence ID" value="KAB2343584.1"/>
    <property type="molecule type" value="Genomic_DNA"/>
</dbReference>
<dbReference type="InterPro" id="IPR015422">
    <property type="entry name" value="PyrdxlP-dep_Trfase_small"/>
</dbReference>
<dbReference type="InterPro" id="IPR015424">
    <property type="entry name" value="PyrdxlP-dep_Trfase"/>
</dbReference>
<evidence type="ECO:0000256" key="2">
    <source>
        <dbReference type="ARBA" id="ARBA00037999"/>
    </source>
</evidence>
<sequence>MKQKIDDLAVFGGPVTFGQPLCVGRPSTGDRSRFFERLNQALDDRWLTNGALVREFEERVAELAQVRNCVATCNATVALQLLYMATELSGEVIMPSMTYVATVHAARMLGLTPVFCDIDPATGCLDPREAEAAVTSRTSGVVGVHLWGRPSAIDELEKTGARHGLRVVFDAAHALGCAYRGRRIGGFGAAEVFSFHATKVVNSFEGGAIVTDDDGLAQHLRSLRTFGSGPGARIERVGTNAKMNEAAAAMGLTSLEAFDETVRHNRANHALYRSELSGLEGVSVVPFDEDESPNYQYVVVTIDEAGTGVHRDLLMQVLEAENVVAQRYFSPACHQLEPYRSERPVELPRTERLAEQVLVLPTGPAVSGEDVRRICEIVRCALTSGRQVTDRLRHRGDLVSSFAGPPWPAPGRPVRPGV</sequence>
<protein>
    <submittedName>
        <fullName evidence="6">dTDP-4-dehydro-6-deoxyglucose aminotransferase</fullName>
    </submittedName>
</protein>
<evidence type="ECO:0000256" key="3">
    <source>
        <dbReference type="PIRSR" id="PIRSR000390-1"/>
    </source>
</evidence>
<comment type="similarity">
    <text evidence="2 5">Belongs to the DegT/DnrJ/EryC1 family.</text>
</comment>
<dbReference type="GO" id="GO:0008483">
    <property type="term" value="F:transaminase activity"/>
    <property type="evidence" value="ECO:0007669"/>
    <property type="project" value="UniProtKB-KW"/>
</dbReference>
<accession>A0A6H9YFS4</accession>
<gene>
    <name evidence="6" type="ORF">F8566_33115</name>
</gene>
<dbReference type="RefSeq" id="WP_151565808.1">
    <property type="nucleotide sequence ID" value="NZ_WBMT01000018.1"/>
</dbReference>
<dbReference type="InterPro" id="IPR000653">
    <property type="entry name" value="DegT/StrS_aminotransferase"/>
</dbReference>
<dbReference type="CDD" id="cd00616">
    <property type="entry name" value="AHBA_syn"/>
    <property type="match status" value="1"/>
</dbReference>
<dbReference type="SUPFAM" id="SSF53383">
    <property type="entry name" value="PLP-dependent transferases"/>
    <property type="match status" value="1"/>
</dbReference>
<keyword evidence="1 4" id="KW-0663">Pyridoxal phosphate</keyword>
<evidence type="ECO:0000256" key="1">
    <source>
        <dbReference type="ARBA" id="ARBA00022898"/>
    </source>
</evidence>
<organism evidence="6 7">
    <name type="scientific">Actinomadura rudentiformis</name>
    <dbReference type="NCBI Taxonomy" id="359158"/>
    <lineage>
        <taxon>Bacteria</taxon>
        <taxon>Bacillati</taxon>
        <taxon>Actinomycetota</taxon>
        <taxon>Actinomycetes</taxon>
        <taxon>Streptosporangiales</taxon>
        <taxon>Thermomonosporaceae</taxon>
        <taxon>Actinomadura</taxon>
    </lineage>
</organism>
<name>A0A6H9YFS4_9ACTN</name>
<dbReference type="Proteomes" id="UP000468735">
    <property type="component" value="Unassembled WGS sequence"/>
</dbReference>
<dbReference type="PANTHER" id="PTHR30244">
    <property type="entry name" value="TRANSAMINASE"/>
    <property type="match status" value="1"/>
</dbReference>
<keyword evidence="6" id="KW-0808">Transferase</keyword>
<evidence type="ECO:0000313" key="7">
    <source>
        <dbReference type="Proteomes" id="UP000468735"/>
    </source>
</evidence>
<keyword evidence="7" id="KW-1185">Reference proteome</keyword>
<reference evidence="6 7" key="1">
    <citation type="submission" date="2019-09" db="EMBL/GenBank/DDBJ databases">
        <title>Actinomadura physcomitrii sp. nov., a novel actinomycete isolated from moss [Physcomitrium sphaericum (Ludw) Fuernr].</title>
        <authorList>
            <person name="Zhuang X."/>
            <person name="Liu C."/>
        </authorList>
    </citation>
    <scope>NUCLEOTIDE SEQUENCE [LARGE SCALE GENOMIC DNA]</scope>
    <source>
        <strain evidence="6 7">HMC1</strain>
    </source>
</reference>
<feature type="active site" description="Proton acceptor" evidence="3">
    <location>
        <position position="199"/>
    </location>
</feature>
<dbReference type="AlphaFoldDB" id="A0A6H9YFS4"/>
<evidence type="ECO:0000313" key="6">
    <source>
        <dbReference type="EMBL" id="KAB2343584.1"/>
    </source>
</evidence>
<dbReference type="GO" id="GO:0030170">
    <property type="term" value="F:pyridoxal phosphate binding"/>
    <property type="evidence" value="ECO:0007669"/>
    <property type="project" value="TreeGrafter"/>
</dbReference>
<dbReference type="PIRSF" id="PIRSF000390">
    <property type="entry name" value="PLP_StrS"/>
    <property type="match status" value="1"/>
</dbReference>
<dbReference type="Pfam" id="PF01041">
    <property type="entry name" value="DegT_DnrJ_EryC1"/>
    <property type="match status" value="1"/>
</dbReference>
<dbReference type="GO" id="GO:0000271">
    <property type="term" value="P:polysaccharide biosynthetic process"/>
    <property type="evidence" value="ECO:0007669"/>
    <property type="project" value="TreeGrafter"/>
</dbReference>
<dbReference type="PANTHER" id="PTHR30244:SF9">
    <property type="entry name" value="PROTEIN RV3402C"/>
    <property type="match status" value="1"/>
</dbReference>
<evidence type="ECO:0000256" key="4">
    <source>
        <dbReference type="PIRSR" id="PIRSR000390-2"/>
    </source>
</evidence>
<dbReference type="OrthoDB" id="9804264at2"/>